<dbReference type="PANTHER" id="PTHR24185:SF1">
    <property type="entry name" value="CALCIUM-INDEPENDENT PHOSPHOLIPASE A2-GAMMA"/>
    <property type="match status" value="1"/>
</dbReference>
<accession>A0A1A8XU96</accession>
<dbReference type="PANTHER" id="PTHR24185">
    <property type="entry name" value="CALCIUM-INDEPENDENT PHOSPHOLIPASE A2-GAMMA"/>
    <property type="match status" value="1"/>
</dbReference>
<dbReference type="GO" id="GO:0016042">
    <property type="term" value="P:lipid catabolic process"/>
    <property type="evidence" value="ECO:0007669"/>
    <property type="project" value="UniProtKB-UniRule"/>
</dbReference>
<keyword evidence="1 4" id="KW-0378">Hydrolase</keyword>
<dbReference type="Gene3D" id="3.40.1090.10">
    <property type="entry name" value="Cytosolic phospholipase A2 catalytic domain"/>
    <property type="match status" value="1"/>
</dbReference>
<dbReference type="CDD" id="cd07217">
    <property type="entry name" value="Pat17_PNPLA8_PNPLA9_like4"/>
    <property type="match status" value="1"/>
</dbReference>
<dbReference type="InterPro" id="IPR002641">
    <property type="entry name" value="PNPLA_dom"/>
</dbReference>
<evidence type="ECO:0000256" key="3">
    <source>
        <dbReference type="ARBA" id="ARBA00023098"/>
    </source>
</evidence>
<feature type="short sequence motif" description="GXSXG" evidence="4">
    <location>
        <begin position="61"/>
        <end position="65"/>
    </location>
</feature>
<dbReference type="GO" id="GO:0006631">
    <property type="term" value="P:fatty acid metabolic process"/>
    <property type="evidence" value="ECO:0007669"/>
    <property type="project" value="TreeGrafter"/>
</dbReference>
<evidence type="ECO:0000259" key="5">
    <source>
        <dbReference type="PROSITE" id="PS51635"/>
    </source>
</evidence>
<evidence type="ECO:0000256" key="2">
    <source>
        <dbReference type="ARBA" id="ARBA00022963"/>
    </source>
</evidence>
<dbReference type="EMBL" id="FLQY01000208">
    <property type="protein sequence ID" value="SBT08635.1"/>
    <property type="molecule type" value="Genomic_DNA"/>
</dbReference>
<keyword evidence="2 4" id="KW-0442">Lipid degradation</keyword>
<evidence type="ECO:0000256" key="1">
    <source>
        <dbReference type="ARBA" id="ARBA00022801"/>
    </source>
</evidence>
<dbReference type="Pfam" id="PF01734">
    <property type="entry name" value="Patatin"/>
    <property type="match status" value="1"/>
</dbReference>
<evidence type="ECO:0000313" key="6">
    <source>
        <dbReference type="EMBL" id="SBT08635.1"/>
    </source>
</evidence>
<name>A0A1A8XU96_9RHOO</name>
<sequence length="395" mass="43099">MSSKLIASIDSVGPKKILTCDGGGILGLISVEILARIEADLRAELKKPDLVLADWFDFVCGTSTGAIIAACIATGMSIDQIREFYVGSGEQMFDKASVFKRLRYSYNDEPLAEKLRNELNRALGYPEGSPPATLGDDGLRTMLMMVLRNHTTDSPWPVSNNPRAKYNQRIKSDGSPRKDCNLDLPLWQLVRASTAAPTFFPPEVVTFAPGTPDQYQFIFVDGGVTTYNNSAFLAFQMATSAPYKVNWATGTDKLLIVSVGTGNAAKARPDLKEEDLWLLDHAKSIPSALMNAASAGWDTACRILGECRHGGPIDREIGDLVATPDAPNWTGAKQFAYVRYDPDVSREGLDALGLKDIDPARVQLMDSIKFITGIQRVGVAYAAAHFDLKHFKGFV</sequence>
<feature type="domain" description="PNPLA" evidence="5">
    <location>
        <begin position="18"/>
        <end position="234"/>
    </location>
</feature>
<keyword evidence="7" id="KW-1185">Reference proteome</keyword>
<evidence type="ECO:0000313" key="7">
    <source>
        <dbReference type="Proteomes" id="UP000199600"/>
    </source>
</evidence>
<feature type="short sequence motif" description="GXGXXG" evidence="4">
    <location>
        <begin position="22"/>
        <end position="27"/>
    </location>
</feature>
<dbReference type="GO" id="GO:0016020">
    <property type="term" value="C:membrane"/>
    <property type="evidence" value="ECO:0007669"/>
    <property type="project" value="TreeGrafter"/>
</dbReference>
<keyword evidence="3 4" id="KW-0443">Lipid metabolism</keyword>
<dbReference type="InterPro" id="IPR016035">
    <property type="entry name" value="Acyl_Trfase/lysoPLipase"/>
</dbReference>
<dbReference type="RefSeq" id="WP_186411303.1">
    <property type="nucleotide sequence ID" value="NZ_FLQY01000208.1"/>
</dbReference>
<protein>
    <recommendedName>
        <fullName evidence="5">PNPLA domain-containing protein</fullName>
    </recommendedName>
</protein>
<gene>
    <name evidence="6" type="ORF">PROAA_2860005</name>
</gene>
<reference evidence="6 7" key="1">
    <citation type="submission" date="2016-06" db="EMBL/GenBank/DDBJ databases">
        <authorList>
            <person name="Kjaerup R.B."/>
            <person name="Dalgaard T.S."/>
            <person name="Juul-Madsen H.R."/>
        </authorList>
    </citation>
    <scope>NUCLEOTIDE SEQUENCE [LARGE SCALE GENOMIC DNA]</scope>
    <source>
        <strain evidence="6">2</strain>
    </source>
</reference>
<dbReference type="AlphaFoldDB" id="A0A1A8XU96"/>
<feature type="active site" description="Proton acceptor" evidence="4">
    <location>
        <position position="221"/>
    </location>
</feature>
<feature type="active site" description="Nucleophile" evidence="4">
    <location>
        <position position="63"/>
    </location>
</feature>
<feature type="short sequence motif" description="DGA/G" evidence="4">
    <location>
        <begin position="221"/>
        <end position="223"/>
    </location>
</feature>
<evidence type="ECO:0000256" key="4">
    <source>
        <dbReference type="PROSITE-ProRule" id="PRU01161"/>
    </source>
</evidence>
<dbReference type="SUPFAM" id="SSF52151">
    <property type="entry name" value="FabD/lysophospholipase-like"/>
    <property type="match status" value="1"/>
</dbReference>
<dbReference type="PROSITE" id="PS51635">
    <property type="entry name" value="PNPLA"/>
    <property type="match status" value="1"/>
</dbReference>
<organism evidence="6 7">
    <name type="scientific">Candidatus Propionivibrio aalborgensis</name>
    <dbReference type="NCBI Taxonomy" id="1860101"/>
    <lineage>
        <taxon>Bacteria</taxon>
        <taxon>Pseudomonadati</taxon>
        <taxon>Pseudomonadota</taxon>
        <taxon>Betaproteobacteria</taxon>
        <taxon>Rhodocyclales</taxon>
        <taxon>Rhodocyclaceae</taxon>
        <taxon>Propionivibrio</taxon>
    </lineage>
</organism>
<dbReference type="GO" id="GO:0004620">
    <property type="term" value="F:phospholipase activity"/>
    <property type="evidence" value="ECO:0007669"/>
    <property type="project" value="TreeGrafter"/>
</dbReference>
<proteinExistence type="predicted"/>
<dbReference type="Proteomes" id="UP000199600">
    <property type="component" value="Unassembled WGS sequence"/>
</dbReference>